<dbReference type="EMBL" id="JACEIK010000309">
    <property type="protein sequence ID" value="MCD7454642.1"/>
    <property type="molecule type" value="Genomic_DNA"/>
</dbReference>
<name>A0ABS8S755_DATST</name>
<evidence type="ECO:0000313" key="1">
    <source>
        <dbReference type="EMBL" id="MCD7454642.1"/>
    </source>
</evidence>
<comment type="caution">
    <text evidence="1">The sequence shown here is derived from an EMBL/GenBank/DDBJ whole genome shotgun (WGS) entry which is preliminary data.</text>
</comment>
<sequence>MTDSYLRRVSGRAILLSGSCPRGASGRAYEWERVPDNVQTTLLFYERAGVTSAAVRPLQRMAQSSEQ</sequence>
<dbReference type="Proteomes" id="UP000823775">
    <property type="component" value="Unassembled WGS sequence"/>
</dbReference>
<gene>
    <name evidence="1" type="ORF">HAX54_025442</name>
</gene>
<protein>
    <submittedName>
        <fullName evidence="1">Uncharacterized protein</fullName>
    </submittedName>
</protein>
<proteinExistence type="predicted"/>
<accession>A0ABS8S755</accession>
<evidence type="ECO:0000313" key="2">
    <source>
        <dbReference type="Proteomes" id="UP000823775"/>
    </source>
</evidence>
<keyword evidence="2" id="KW-1185">Reference proteome</keyword>
<feature type="non-terminal residue" evidence="1">
    <location>
        <position position="67"/>
    </location>
</feature>
<reference evidence="1 2" key="1">
    <citation type="journal article" date="2021" name="BMC Genomics">
        <title>Datura genome reveals duplications of psychoactive alkaloid biosynthetic genes and high mutation rate following tissue culture.</title>
        <authorList>
            <person name="Rajewski A."/>
            <person name="Carter-House D."/>
            <person name="Stajich J."/>
            <person name="Litt A."/>
        </authorList>
    </citation>
    <scope>NUCLEOTIDE SEQUENCE [LARGE SCALE GENOMIC DNA]</scope>
    <source>
        <strain evidence="1">AR-01</strain>
    </source>
</reference>
<organism evidence="1 2">
    <name type="scientific">Datura stramonium</name>
    <name type="common">Jimsonweed</name>
    <name type="synonym">Common thornapple</name>
    <dbReference type="NCBI Taxonomy" id="4076"/>
    <lineage>
        <taxon>Eukaryota</taxon>
        <taxon>Viridiplantae</taxon>
        <taxon>Streptophyta</taxon>
        <taxon>Embryophyta</taxon>
        <taxon>Tracheophyta</taxon>
        <taxon>Spermatophyta</taxon>
        <taxon>Magnoliopsida</taxon>
        <taxon>eudicotyledons</taxon>
        <taxon>Gunneridae</taxon>
        <taxon>Pentapetalae</taxon>
        <taxon>asterids</taxon>
        <taxon>lamiids</taxon>
        <taxon>Solanales</taxon>
        <taxon>Solanaceae</taxon>
        <taxon>Solanoideae</taxon>
        <taxon>Datureae</taxon>
        <taxon>Datura</taxon>
    </lineage>
</organism>